<protein>
    <recommendedName>
        <fullName evidence="1">N(6)-L-threonylcarbamoyladenine synthase</fullName>
        <ecNumber evidence="1">2.3.1.234</ecNumber>
    </recommendedName>
</protein>
<evidence type="ECO:0000256" key="3">
    <source>
        <dbReference type="ARBA" id="ARBA00022694"/>
    </source>
</evidence>
<comment type="caution">
    <text evidence="8">The sequence shown here is derived from an EMBL/GenBank/DDBJ whole genome shotgun (WGS) entry which is preliminary data.</text>
</comment>
<evidence type="ECO:0000256" key="4">
    <source>
        <dbReference type="ARBA" id="ARBA00022723"/>
    </source>
</evidence>
<dbReference type="PRINTS" id="PR00789">
    <property type="entry name" value="OSIALOPTASE"/>
</dbReference>
<dbReference type="EMBL" id="BPWL01000001">
    <property type="protein sequence ID" value="GJJ06206.1"/>
    <property type="molecule type" value="Genomic_DNA"/>
</dbReference>
<dbReference type="EC" id="2.3.1.234" evidence="1"/>
<evidence type="ECO:0000256" key="1">
    <source>
        <dbReference type="ARBA" id="ARBA00012156"/>
    </source>
</evidence>
<keyword evidence="3" id="KW-0819">tRNA processing</keyword>
<keyword evidence="2" id="KW-0808">Transferase</keyword>
<dbReference type="Pfam" id="PF00814">
    <property type="entry name" value="TsaD"/>
    <property type="match status" value="1"/>
</dbReference>
<evidence type="ECO:0000256" key="2">
    <source>
        <dbReference type="ARBA" id="ARBA00022679"/>
    </source>
</evidence>
<organism evidence="8 9">
    <name type="scientific">Clathrus columnatus</name>
    <dbReference type="NCBI Taxonomy" id="1419009"/>
    <lineage>
        <taxon>Eukaryota</taxon>
        <taxon>Fungi</taxon>
        <taxon>Dikarya</taxon>
        <taxon>Basidiomycota</taxon>
        <taxon>Agaricomycotina</taxon>
        <taxon>Agaricomycetes</taxon>
        <taxon>Phallomycetidae</taxon>
        <taxon>Phallales</taxon>
        <taxon>Clathraceae</taxon>
        <taxon>Clathrus</taxon>
    </lineage>
</organism>
<keyword evidence="5" id="KW-0012">Acyltransferase</keyword>
<dbReference type="InterPro" id="IPR000905">
    <property type="entry name" value="Gcp-like_dom"/>
</dbReference>
<evidence type="ECO:0000256" key="5">
    <source>
        <dbReference type="ARBA" id="ARBA00023315"/>
    </source>
</evidence>
<dbReference type="PANTHER" id="PTHR11735:SF6">
    <property type="entry name" value="TRNA N6-ADENOSINE THREONYLCARBAMOYLTRANSFERASE, MITOCHONDRIAL"/>
    <property type="match status" value="1"/>
</dbReference>
<evidence type="ECO:0000256" key="6">
    <source>
        <dbReference type="ARBA" id="ARBA00048117"/>
    </source>
</evidence>
<dbReference type="GO" id="GO:0005739">
    <property type="term" value="C:mitochondrion"/>
    <property type="evidence" value="ECO:0007669"/>
    <property type="project" value="TreeGrafter"/>
</dbReference>
<comment type="catalytic activity">
    <reaction evidence="6">
        <text>L-threonylcarbamoyladenylate + adenosine(37) in tRNA = N(6)-L-threonylcarbamoyladenosine(37) in tRNA + AMP + H(+)</text>
        <dbReference type="Rhea" id="RHEA:37059"/>
        <dbReference type="Rhea" id="RHEA-COMP:10162"/>
        <dbReference type="Rhea" id="RHEA-COMP:10163"/>
        <dbReference type="ChEBI" id="CHEBI:15378"/>
        <dbReference type="ChEBI" id="CHEBI:73682"/>
        <dbReference type="ChEBI" id="CHEBI:74411"/>
        <dbReference type="ChEBI" id="CHEBI:74418"/>
        <dbReference type="ChEBI" id="CHEBI:456215"/>
        <dbReference type="EC" id="2.3.1.234"/>
    </reaction>
</comment>
<dbReference type="SUPFAM" id="SSF53067">
    <property type="entry name" value="Actin-like ATPase domain"/>
    <property type="match status" value="2"/>
</dbReference>
<accession>A0AAV4ZZL1</accession>
<name>A0AAV4ZZL1_9AGAM</name>
<evidence type="ECO:0000313" key="9">
    <source>
        <dbReference type="Proteomes" id="UP001050691"/>
    </source>
</evidence>
<dbReference type="PANTHER" id="PTHR11735">
    <property type="entry name" value="TRNA N6-ADENOSINE THREONYLCARBAMOYLTRANSFERASE"/>
    <property type="match status" value="1"/>
</dbReference>
<dbReference type="GO" id="GO:0046872">
    <property type="term" value="F:metal ion binding"/>
    <property type="evidence" value="ECO:0007669"/>
    <property type="project" value="UniProtKB-KW"/>
</dbReference>
<reference evidence="8" key="1">
    <citation type="submission" date="2021-10" db="EMBL/GenBank/DDBJ databases">
        <title>De novo Genome Assembly of Clathrus columnatus (Basidiomycota, Fungi) Using Illumina and Nanopore Sequence Data.</title>
        <authorList>
            <person name="Ogiso-Tanaka E."/>
            <person name="Itagaki H."/>
            <person name="Hosoya T."/>
            <person name="Hosaka K."/>
        </authorList>
    </citation>
    <scope>NUCLEOTIDE SEQUENCE</scope>
    <source>
        <strain evidence="8">MO-923</strain>
    </source>
</reference>
<gene>
    <name evidence="8" type="ORF">Clacol_000395</name>
</gene>
<sequence>MATLFHPGAIAQAISDAKLDATELDGIAFTRGPGMKACLSVCANAAKGIAAVLKKPLVGVHHMVVKEHPTYPFITLLISGGHTLLLLALSSSHFSTLATTVDISIGNAYDRVSHLLGIKWGSLGPGAALEKLCADNPVPMHSFHKMKSSLPNPGELIFSYSGMLSAFQRYLENISHDDELTEQRKAEIAWTFQHHAIEQLESKLSLGLKWCDRHGHDIKHVVVSGGVANNAAMIAWASMERFLKNDHDSYDIDLRSEWSIEDLNS</sequence>
<dbReference type="InterPro" id="IPR043129">
    <property type="entry name" value="ATPase_NBD"/>
</dbReference>
<evidence type="ECO:0000313" key="8">
    <source>
        <dbReference type="EMBL" id="GJJ06206.1"/>
    </source>
</evidence>
<keyword evidence="9" id="KW-1185">Reference proteome</keyword>
<dbReference type="GO" id="GO:0061711">
    <property type="term" value="F:tRNA N(6)-L-threonylcarbamoyladenine synthase activity"/>
    <property type="evidence" value="ECO:0007669"/>
    <property type="project" value="UniProtKB-EC"/>
</dbReference>
<evidence type="ECO:0000259" key="7">
    <source>
        <dbReference type="Pfam" id="PF00814"/>
    </source>
</evidence>
<feature type="domain" description="Gcp-like" evidence="7">
    <location>
        <begin position="9"/>
        <end position="233"/>
    </location>
</feature>
<proteinExistence type="predicted"/>
<dbReference type="GO" id="GO:0072670">
    <property type="term" value="P:mitochondrial tRNA threonylcarbamoyladenosine modification"/>
    <property type="evidence" value="ECO:0007669"/>
    <property type="project" value="TreeGrafter"/>
</dbReference>
<dbReference type="Gene3D" id="3.30.420.40">
    <property type="match status" value="2"/>
</dbReference>
<dbReference type="AlphaFoldDB" id="A0AAV4ZZL1"/>
<dbReference type="InterPro" id="IPR017861">
    <property type="entry name" value="KAE1/TsaD"/>
</dbReference>
<keyword evidence="4" id="KW-0479">Metal-binding</keyword>
<dbReference type="Proteomes" id="UP001050691">
    <property type="component" value="Unassembled WGS sequence"/>
</dbReference>